<name>A0A8C2ZR21_CYCLU</name>
<keyword evidence="3 6" id="KW-0812">Transmembrane</keyword>
<dbReference type="GO" id="GO:0008381">
    <property type="term" value="F:mechanosensitive monoatomic ion channel activity"/>
    <property type="evidence" value="ECO:0007669"/>
    <property type="project" value="TreeGrafter"/>
</dbReference>
<dbReference type="PANTHER" id="PTHR23302">
    <property type="entry name" value="TRANSMEMBRANE CHANNEL-RELATED"/>
    <property type="match status" value="1"/>
</dbReference>
<comment type="similarity">
    <text evidence="2 6">Belongs to the TMC family.</text>
</comment>
<keyword evidence="9" id="KW-1185">Reference proteome</keyword>
<keyword evidence="5 6" id="KW-0472">Membrane</keyword>
<organism evidence="8 9">
    <name type="scientific">Cyclopterus lumpus</name>
    <name type="common">Lumpsucker</name>
    <dbReference type="NCBI Taxonomy" id="8103"/>
    <lineage>
        <taxon>Eukaryota</taxon>
        <taxon>Metazoa</taxon>
        <taxon>Chordata</taxon>
        <taxon>Craniata</taxon>
        <taxon>Vertebrata</taxon>
        <taxon>Euteleostomi</taxon>
        <taxon>Actinopterygii</taxon>
        <taxon>Neopterygii</taxon>
        <taxon>Teleostei</taxon>
        <taxon>Neoteleostei</taxon>
        <taxon>Acanthomorphata</taxon>
        <taxon>Eupercaria</taxon>
        <taxon>Perciformes</taxon>
        <taxon>Cottioidei</taxon>
        <taxon>Cottales</taxon>
        <taxon>Cyclopteridae</taxon>
        <taxon>Cyclopterus</taxon>
    </lineage>
</organism>
<evidence type="ECO:0000313" key="9">
    <source>
        <dbReference type="Proteomes" id="UP000694565"/>
    </source>
</evidence>
<dbReference type="PANTHER" id="PTHR23302:SF4">
    <property type="entry name" value="TRANSMEMBRANE CHANNEL-LIKE PROTEIN 6"/>
    <property type="match status" value="1"/>
</dbReference>
<comment type="caution">
    <text evidence="6">Lacks conserved residue(s) required for the propagation of feature annotation.</text>
</comment>
<dbReference type="InterPro" id="IPR012496">
    <property type="entry name" value="TMC_dom"/>
</dbReference>
<keyword evidence="4 6" id="KW-1133">Transmembrane helix</keyword>
<protein>
    <recommendedName>
        <fullName evidence="6">Transmembrane channel-like protein</fullName>
    </recommendedName>
</protein>
<feature type="transmembrane region" description="Helical" evidence="6">
    <location>
        <begin position="378"/>
        <end position="403"/>
    </location>
</feature>
<dbReference type="GO" id="GO:0005886">
    <property type="term" value="C:plasma membrane"/>
    <property type="evidence" value="ECO:0007669"/>
    <property type="project" value="InterPro"/>
</dbReference>
<sequence length="547" mass="62056">MNNTADSRVSWGSSLSVIFLSASVAVSCLTIISQYYNRTMQLRRRRQSRPAIRDFSHSARPSIRGYGMEADSTDAEVSKRERLVNNLQNLSVSDRVRMLRAMPLNVAEKSELRRLALQKEKSTISGSQIPCCSQLKYYIIIGARQSWYSWLSFLHSLQLGQVALKRVSGRFGSGVLSYFLFLKTLLFFNLFLFLVTGVFLVLPQAVHPPVLPAGRASFSGLELLTGAGYFSDTVMYYGYYCNYTLGRSCMEADGGQNVSLPNGTRLDCVSENLTYNMPLAYFFTIGFIFTLLDTLFGEFLWRLFSEKVLKRRRKPVFDIAKNVLELIYGQTLAWLGVLFTPLLPAVQLFKLLLLFYIKMVSVMMNCQSPRKPYRVSQMTTVFITLLCFPSFLGASVCVTYTMWSLTPSSSCGPFRELKTMFQAGKRWVEALEKDNPNLSVLARAHSYLVENPFFLFVGAGIFLIVIYFHSQVVDGQRKIIGLLQEQIQNEGEDKKFLITRLQSIHEQKRTPGRRLTSQVGLCCSGALLKQYLYPGLLLPVCFFLQDC</sequence>
<gene>
    <name evidence="8" type="primary">TMC6</name>
</gene>
<dbReference type="InterPro" id="IPR038900">
    <property type="entry name" value="TMC"/>
</dbReference>
<dbReference type="Proteomes" id="UP000694565">
    <property type="component" value="Unplaced"/>
</dbReference>
<dbReference type="GeneTree" id="ENSGT01050000244894"/>
<feature type="transmembrane region" description="Helical" evidence="6">
    <location>
        <begin position="453"/>
        <end position="470"/>
    </location>
</feature>
<accession>A0A8C2ZR21</accession>
<reference evidence="8" key="1">
    <citation type="submission" date="2025-08" db="UniProtKB">
        <authorList>
            <consortium name="Ensembl"/>
        </authorList>
    </citation>
    <scope>IDENTIFICATION</scope>
</reference>
<evidence type="ECO:0000313" key="8">
    <source>
        <dbReference type="Ensembl" id="ENSCLMP00005030822.1"/>
    </source>
</evidence>
<evidence type="ECO:0000259" key="7">
    <source>
        <dbReference type="Pfam" id="PF07810"/>
    </source>
</evidence>
<evidence type="ECO:0000256" key="3">
    <source>
        <dbReference type="ARBA" id="ARBA00022692"/>
    </source>
</evidence>
<evidence type="ECO:0000256" key="6">
    <source>
        <dbReference type="RuleBase" id="RU310713"/>
    </source>
</evidence>
<comment type="subcellular location">
    <subcellularLocation>
        <location evidence="1 6">Membrane</location>
        <topology evidence="1 6">Multi-pass membrane protein</topology>
    </subcellularLocation>
</comment>
<feature type="transmembrane region" description="Helical" evidence="6">
    <location>
        <begin position="175"/>
        <end position="202"/>
    </location>
</feature>
<feature type="transmembrane region" description="Helical" evidence="6">
    <location>
        <begin position="15"/>
        <end position="36"/>
    </location>
</feature>
<dbReference type="Ensembl" id="ENSCLMT00005032174.1">
    <property type="protein sequence ID" value="ENSCLMP00005030822.1"/>
    <property type="gene ID" value="ENSCLMG00005014933.1"/>
</dbReference>
<proteinExistence type="inferred from homology"/>
<feature type="domain" description="TMC" evidence="7">
    <location>
        <begin position="283"/>
        <end position="376"/>
    </location>
</feature>
<feature type="transmembrane region" description="Helical" evidence="6">
    <location>
        <begin position="279"/>
        <end position="301"/>
    </location>
</feature>
<evidence type="ECO:0000256" key="2">
    <source>
        <dbReference type="ARBA" id="ARBA00006510"/>
    </source>
</evidence>
<evidence type="ECO:0000256" key="4">
    <source>
        <dbReference type="ARBA" id="ARBA00022989"/>
    </source>
</evidence>
<dbReference type="Pfam" id="PF07810">
    <property type="entry name" value="TMC"/>
    <property type="match status" value="1"/>
</dbReference>
<dbReference type="AlphaFoldDB" id="A0A8C2ZR21"/>
<reference evidence="8" key="2">
    <citation type="submission" date="2025-09" db="UniProtKB">
        <authorList>
            <consortium name="Ensembl"/>
        </authorList>
    </citation>
    <scope>IDENTIFICATION</scope>
</reference>
<evidence type="ECO:0000256" key="5">
    <source>
        <dbReference type="ARBA" id="ARBA00023136"/>
    </source>
</evidence>
<evidence type="ECO:0000256" key="1">
    <source>
        <dbReference type="ARBA" id="ARBA00004141"/>
    </source>
</evidence>